<evidence type="ECO:0000256" key="3">
    <source>
        <dbReference type="ARBA" id="ARBA00003215"/>
    </source>
</evidence>
<comment type="function">
    <text evidence="3">Purine nucleoside enzyme that catalyzes the phosphorolysis of adenosine and inosine nucleosides, yielding D-ribose 1-phosphate and the respective free bases, adenine and hypoxanthine. Also catalyzes the phosphorolysis of S-methyl-5'-thioadenosine into adenine and S-methyl-5-thio-alpha-D-ribose 1-phosphate. Also has adenosine deaminase activity.</text>
</comment>
<dbReference type="EMBL" id="CP016020">
    <property type="protein sequence ID" value="APH05337.1"/>
    <property type="molecule type" value="Genomic_DNA"/>
</dbReference>
<dbReference type="CDD" id="cd16833">
    <property type="entry name" value="YfiH"/>
    <property type="match status" value="1"/>
</dbReference>
<evidence type="ECO:0000256" key="4">
    <source>
        <dbReference type="ARBA" id="ARBA00007353"/>
    </source>
</evidence>
<keyword evidence="5" id="KW-0808">Transferase</keyword>
<keyword evidence="6" id="KW-0479">Metal-binding</keyword>
<evidence type="ECO:0000256" key="10">
    <source>
        <dbReference type="ARBA" id="ARBA00048968"/>
    </source>
</evidence>
<dbReference type="AlphaFoldDB" id="A0A1L3MSN4"/>
<comment type="cofactor">
    <cofactor evidence="2">
        <name>Zn(2+)</name>
        <dbReference type="ChEBI" id="CHEBI:29105"/>
    </cofactor>
</comment>
<dbReference type="Proteomes" id="UP000181936">
    <property type="component" value="Chromosome"/>
</dbReference>
<evidence type="ECO:0000313" key="14">
    <source>
        <dbReference type="Proteomes" id="UP000181936"/>
    </source>
</evidence>
<dbReference type="SUPFAM" id="SSF64438">
    <property type="entry name" value="CNF1/YfiH-like putative cysteine hydrolases"/>
    <property type="match status" value="1"/>
</dbReference>
<dbReference type="RefSeq" id="WP_072580128.1">
    <property type="nucleotide sequence ID" value="NZ_CP016020.1"/>
</dbReference>
<comment type="similarity">
    <text evidence="4 12">Belongs to the purine nucleoside phosphorylase YfiH/LACC1 family.</text>
</comment>
<name>A0A1L3MSN4_9BACI</name>
<sequence length="275" mass="30925">MTREPFKQEEESFLAIQEWPDLVSYVTIGFTTRQGGYSDENFSTMNLGLHVKDDTDTVIKNREKIASSTPLSLSNWVFAEQTHSNHIKKVTNQDTGKGIHSYDKGVLDCDGLYTNEKGIMLSLCFADCVPLYFFSAEKKYIGLAHAGWQGTVKNISGEMIKQWQLEGIDPQTVKVAIGPSIEACCYVVDDRVISAINELSLPRNHMSYEMISQGQYKLDLKQLNKNLLIRAGVKEENILTSNYCTSCDADKFFSHRRDHGKTGRMLSFIGLGLEA</sequence>
<evidence type="ECO:0000256" key="5">
    <source>
        <dbReference type="ARBA" id="ARBA00022679"/>
    </source>
</evidence>
<dbReference type="Pfam" id="PF02578">
    <property type="entry name" value="Cu-oxidase_4"/>
    <property type="match status" value="1"/>
</dbReference>
<keyword evidence="8" id="KW-0862">Zinc</keyword>
<protein>
    <recommendedName>
        <fullName evidence="12">Purine nucleoside phosphorylase</fullName>
    </recommendedName>
</protein>
<gene>
    <name evidence="13" type="ORF">A9C19_11560</name>
</gene>
<dbReference type="GO" id="GO:0016787">
    <property type="term" value="F:hydrolase activity"/>
    <property type="evidence" value="ECO:0007669"/>
    <property type="project" value="UniProtKB-KW"/>
</dbReference>
<dbReference type="PANTHER" id="PTHR30616:SF2">
    <property type="entry name" value="PURINE NUCLEOSIDE PHOSPHORYLASE LACC1"/>
    <property type="match status" value="1"/>
</dbReference>
<comment type="catalytic activity">
    <reaction evidence="9">
        <text>adenosine + H2O + H(+) = inosine + NH4(+)</text>
        <dbReference type="Rhea" id="RHEA:24408"/>
        <dbReference type="ChEBI" id="CHEBI:15377"/>
        <dbReference type="ChEBI" id="CHEBI:15378"/>
        <dbReference type="ChEBI" id="CHEBI:16335"/>
        <dbReference type="ChEBI" id="CHEBI:17596"/>
        <dbReference type="ChEBI" id="CHEBI:28938"/>
        <dbReference type="EC" id="3.5.4.4"/>
    </reaction>
    <physiologicalReaction direction="left-to-right" evidence="9">
        <dbReference type="Rhea" id="RHEA:24409"/>
    </physiologicalReaction>
</comment>
<evidence type="ECO:0000256" key="1">
    <source>
        <dbReference type="ARBA" id="ARBA00000553"/>
    </source>
</evidence>
<organism evidence="13 14">
    <name type="scientific">Bacillus weihaiensis</name>
    <dbReference type="NCBI Taxonomy" id="1547283"/>
    <lineage>
        <taxon>Bacteria</taxon>
        <taxon>Bacillati</taxon>
        <taxon>Bacillota</taxon>
        <taxon>Bacilli</taxon>
        <taxon>Bacillales</taxon>
        <taxon>Bacillaceae</taxon>
        <taxon>Bacillus</taxon>
    </lineage>
</organism>
<accession>A0A1L3MSN4</accession>
<reference evidence="13 14" key="1">
    <citation type="journal article" date="2016" name="Sci. Rep.">
        <title>Complete genome sequence and transcriptomic analysis of a novel marine strain Bacillus weihaiensis reveals the mechanism of brown algae degradation.</title>
        <authorList>
            <person name="Zhu Y."/>
            <person name="Chen P."/>
            <person name="Bao Y."/>
            <person name="Men Y."/>
            <person name="Zeng Y."/>
            <person name="Yang J."/>
            <person name="Sun J."/>
            <person name="Sun Y."/>
        </authorList>
    </citation>
    <scope>NUCLEOTIDE SEQUENCE [LARGE SCALE GENOMIC DNA]</scope>
    <source>
        <strain evidence="13 14">Alg07</strain>
    </source>
</reference>
<dbReference type="NCBIfam" id="TIGR00726">
    <property type="entry name" value="peptidoglycan editing factor PgeF"/>
    <property type="match status" value="1"/>
</dbReference>
<evidence type="ECO:0000256" key="12">
    <source>
        <dbReference type="RuleBase" id="RU361274"/>
    </source>
</evidence>
<comment type="catalytic activity">
    <reaction evidence="11">
        <text>S-methyl-5'-thioadenosine + phosphate = 5-(methylsulfanyl)-alpha-D-ribose 1-phosphate + adenine</text>
        <dbReference type="Rhea" id="RHEA:11852"/>
        <dbReference type="ChEBI" id="CHEBI:16708"/>
        <dbReference type="ChEBI" id="CHEBI:17509"/>
        <dbReference type="ChEBI" id="CHEBI:43474"/>
        <dbReference type="ChEBI" id="CHEBI:58533"/>
        <dbReference type="EC" id="2.4.2.28"/>
    </reaction>
    <physiologicalReaction direction="left-to-right" evidence="11">
        <dbReference type="Rhea" id="RHEA:11853"/>
    </physiologicalReaction>
</comment>
<evidence type="ECO:0000256" key="11">
    <source>
        <dbReference type="ARBA" id="ARBA00049893"/>
    </source>
</evidence>
<proteinExistence type="inferred from homology"/>
<dbReference type="GO" id="GO:0017061">
    <property type="term" value="F:S-methyl-5-thioadenosine phosphorylase activity"/>
    <property type="evidence" value="ECO:0007669"/>
    <property type="project" value="UniProtKB-EC"/>
</dbReference>
<comment type="catalytic activity">
    <reaction evidence="10">
        <text>adenosine + phosphate = alpha-D-ribose 1-phosphate + adenine</text>
        <dbReference type="Rhea" id="RHEA:27642"/>
        <dbReference type="ChEBI" id="CHEBI:16335"/>
        <dbReference type="ChEBI" id="CHEBI:16708"/>
        <dbReference type="ChEBI" id="CHEBI:43474"/>
        <dbReference type="ChEBI" id="CHEBI:57720"/>
        <dbReference type="EC" id="2.4.2.1"/>
    </reaction>
    <physiologicalReaction direction="left-to-right" evidence="10">
        <dbReference type="Rhea" id="RHEA:27643"/>
    </physiologicalReaction>
</comment>
<evidence type="ECO:0000256" key="8">
    <source>
        <dbReference type="ARBA" id="ARBA00022833"/>
    </source>
</evidence>
<dbReference type="InterPro" id="IPR003730">
    <property type="entry name" value="Cu_polyphenol_OxRdtase"/>
</dbReference>
<keyword evidence="7" id="KW-0378">Hydrolase</keyword>
<evidence type="ECO:0000256" key="2">
    <source>
        <dbReference type="ARBA" id="ARBA00001947"/>
    </source>
</evidence>
<evidence type="ECO:0000256" key="9">
    <source>
        <dbReference type="ARBA" id="ARBA00047989"/>
    </source>
</evidence>
<evidence type="ECO:0000256" key="7">
    <source>
        <dbReference type="ARBA" id="ARBA00022801"/>
    </source>
</evidence>
<dbReference type="GO" id="GO:0005507">
    <property type="term" value="F:copper ion binding"/>
    <property type="evidence" value="ECO:0007669"/>
    <property type="project" value="TreeGrafter"/>
</dbReference>
<comment type="catalytic activity">
    <reaction evidence="1">
        <text>inosine + phosphate = alpha-D-ribose 1-phosphate + hypoxanthine</text>
        <dbReference type="Rhea" id="RHEA:27646"/>
        <dbReference type="ChEBI" id="CHEBI:17368"/>
        <dbReference type="ChEBI" id="CHEBI:17596"/>
        <dbReference type="ChEBI" id="CHEBI:43474"/>
        <dbReference type="ChEBI" id="CHEBI:57720"/>
        <dbReference type="EC" id="2.4.2.1"/>
    </reaction>
    <physiologicalReaction direction="left-to-right" evidence="1">
        <dbReference type="Rhea" id="RHEA:27647"/>
    </physiologicalReaction>
</comment>
<keyword evidence="14" id="KW-1185">Reference proteome</keyword>
<dbReference type="InterPro" id="IPR011324">
    <property type="entry name" value="Cytotoxic_necrot_fac-like_cat"/>
</dbReference>
<dbReference type="STRING" id="1547283.A9C19_11560"/>
<dbReference type="PANTHER" id="PTHR30616">
    <property type="entry name" value="UNCHARACTERIZED PROTEIN YFIH"/>
    <property type="match status" value="1"/>
</dbReference>
<dbReference type="Gene3D" id="3.60.140.10">
    <property type="entry name" value="CNF1/YfiH-like putative cysteine hydrolases"/>
    <property type="match status" value="1"/>
</dbReference>
<evidence type="ECO:0000256" key="6">
    <source>
        <dbReference type="ARBA" id="ARBA00022723"/>
    </source>
</evidence>
<dbReference type="InterPro" id="IPR038371">
    <property type="entry name" value="Cu_polyphenol_OxRdtase_sf"/>
</dbReference>
<dbReference type="OrthoDB" id="4279at2"/>
<evidence type="ECO:0000313" key="13">
    <source>
        <dbReference type="EMBL" id="APH05337.1"/>
    </source>
</evidence>
<dbReference type="KEGG" id="bwh:A9C19_11560"/>